<protein>
    <submittedName>
        <fullName evidence="1">Uncharacterized protein</fullName>
    </submittedName>
</protein>
<name>A0ACD6ALX6_AVESA</name>
<reference evidence="1" key="1">
    <citation type="submission" date="2021-05" db="EMBL/GenBank/DDBJ databases">
        <authorList>
            <person name="Scholz U."/>
            <person name="Mascher M."/>
            <person name="Fiebig A."/>
        </authorList>
    </citation>
    <scope>NUCLEOTIDE SEQUENCE [LARGE SCALE GENOMIC DNA]</scope>
</reference>
<proteinExistence type="predicted"/>
<keyword evidence="2" id="KW-1185">Reference proteome</keyword>
<evidence type="ECO:0000313" key="1">
    <source>
        <dbReference type="EnsemblPlants" id="AVESA.00010b.r2.7DG1389380.1.CDS"/>
    </source>
</evidence>
<dbReference type="Proteomes" id="UP001732700">
    <property type="component" value="Chromosome 7D"/>
</dbReference>
<reference evidence="1" key="2">
    <citation type="submission" date="2025-09" db="UniProtKB">
        <authorList>
            <consortium name="EnsemblPlants"/>
        </authorList>
    </citation>
    <scope>IDENTIFICATION</scope>
</reference>
<evidence type="ECO:0000313" key="2">
    <source>
        <dbReference type="Proteomes" id="UP001732700"/>
    </source>
</evidence>
<organism evidence="1 2">
    <name type="scientific">Avena sativa</name>
    <name type="common">Oat</name>
    <dbReference type="NCBI Taxonomy" id="4498"/>
    <lineage>
        <taxon>Eukaryota</taxon>
        <taxon>Viridiplantae</taxon>
        <taxon>Streptophyta</taxon>
        <taxon>Embryophyta</taxon>
        <taxon>Tracheophyta</taxon>
        <taxon>Spermatophyta</taxon>
        <taxon>Magnoliopsida</taxon>
        <taxon>Liliopsida</taxon>
        <taxon>Poales</taxon>
        <taxon>Poaceae</taxon>
        <taxon>BOP clade</taxon>
        <taxon>Pooideae</taxon>
        <taxon>Poodae</taxon>
        <taxon>Poeae</taxon>
        <taxon>Poeae Chloroplast Group 1 (Aveneae type)</taxon>
        <taxon>Aveninae</taxon>
        <taxon>Avena</taxon>
    </lineage>
</organism>
<sequence>MTPRSRDATLVAKQHPVGVLCASPSAAELDPAMAPPSSSSCACTPRRDPMPAFRAAAPPLPGCPRRLVLALATRLPARRRLRARPPLSSSAAGPRRWPSSASPSTARPARRARTSTDRGHLASLSLPRPARARHSPTSPASPSRVLGLSSRSVSKRGRVAGLEARTTVVDSGSLEFVVDYAQTKDFAIGKGVYSDPISAGGRDWMIKCCPSGLKEAGNGEYLSISLVLRTKSTTVRAIFKASVLGRHGKSASETACSVAHVFTTNCKGGGINSYGWPRFAKRVELEAKYLTEGRVTFLCHVLVVNDNPIPLPPPREGSHLSKLLDEMEGADVSFTTNGHTFHAHRAVLAARSPVFKARFFGPGAEATSSNISSDDIEPATFKVFLNFIYTDALPGDDGLGRSPPVEMFHHLFAAADKYALYRLKLICAQKLCENMSLDSIATTLDVAERYNCLDLKARCIDFLVADGNFNKVVLT</sequence>
<accession>A0ACD6ALX6</accession>
<dbReference type="EnsemblPlants" id="AVESA.00010b.r2.7DG1389380.1">
    <property type="protein sequence ID" value="AVESA.00010b.r2.7DG1389380.1.CDS"/>
    <property type="gene ID" value="AVESA.00010b.r2.7DG1389380"/>
</dbReference>